<keyword evidence="3" id="KW-1185">Reference proteome</keyword>
<dbReference type="HOGENOM" id="CLU_194739_0_0_1"/>
<feature type="region of interest" description="Disordered" evidence="1">
    <location>
        <begin position="1"/>
        <end position="38"/>
    </location>
</feature>
<name>A0A0C9T0C3_PAXIN</name>
<reference evidence="3" key="2">
    <citation type="submission" date="2015-01" db="EMBL/GenBank/DDBJ databases">
        <title>Evolutionary Origins and Diversification of the Mycorrhizal Mutualists.</title>
        <authorList>
            <consortium name="DOE Joint Genome Institute"/>
            <consortium name="Mycorrhizal Genomics Consortium"/>
            <person name="Kohler A."/>
            <person name="Kuo A."/>
            <person name="Nagy L.G."/>
            <person name="Floudas D."/>
            <person name="Copeland A."/>
            <person name="Barry K.W."/>
            <person name="Cichocki N."/>
            <person name="Veneault-Fourrey C."/>
            <person name="LaButti K."/>
            <person name="Lindquist E.A."/>
            <person name="Lipzen A."/>
            <person name="Lundell T."/>
            <person name="Morin E."/>
            <person name="Murat C."/>
            <person name="Riley R."/>
            <person name="Ohm R."/>
            <person name="Sun H."/>
            <person name="Tunlid A."/>
            <person name="Henrissat B."/>
            <person name="Grigoriev I.V."/>
            <person name="Hibbett D.S."/>
            <person name="Martin F."/>
        </authorList>
    </citation>
    <scope>NUCLEOTIDE SEQUENCE [LARGE SCALE GENOMIC DNA]</scope>
    <source>
        <strain evidence="3">ATCC 200175</strain>
    </source>
</reference>
<sequence>MSDRSSSSSHSLRSQGPIVNPLEIGGTQRSKTRKQAANWSDEETTVLLEFLIGELPKVGDGANFKKTMWTAAASLMSTRFKVIKGGVKDDQLLTDEADEEAI</sequence>
<evidence type="ECO:0008006" key="4">
    <source>
        <dbReference type="Google" id="ProtNLM"/>
    </source>
</evidence>
<proteinExistence type="predicted"/>
<gene>
    <name evidence="2" type="ORF">PAXINDRAFT_17848</name>
</gene>
<evidence type="ECO:0000313" key="2">
    <source>
        <dbReference type="EMBL" id="KIJ09065.1"/>
    </source>
</evidence>
<evidence type="ECO:0000313" key="3">
    <source>
        <dbReference type="Proteomes" id="UP000053647"/>
    </source>
</evidence>
<organism evidence="2 3">
    <name type="scientific">Paxillus involutus ATCC 200175</name>
    <dbReference type="NCBI Taxonomy" id="664439"/>
    <lineage>
        <taxon>Eukaryota</taxon>
        <taxon>Fungi</taxon>
        <taxon>Dikarya</taxon>
        <taxon>Basidiomycota</taxon>
        <taxon>Agaricomycotina</taxon>
        <taxon>Agaricomycetes</taxon>
        <taxon>Agaricomycetidae</taxon>
        <taxon>Boletales</taxon>
        <taxon>Paxilineae</taxon>
        <taxon>Paxillaceae</taxon>
        <taxon>Paxillus</taxon>
    </lineage>
</organism>
<dbReference type="OrthoDB" id="2677770at2759"/>
<protein>
    <recommendedName>
        <fullName evidence="4">Myb-like domain-containing protein</fullName>
    </recommendedName>
</protein>
<dbReference type="Proteomes" id="UP000053647">
    <property type="component" value="Unassembled WGS sequence"/>
</dbReference>
<accession>A0A0C9T0C3</accession>
<dbReference type="AlphaFoldDB" id="A0A0C9T0C3"/>
<evidence type="ECO:0000256" key="1">
    <source>
        <dbReference type="SAM" id="MobiDB-lite"/>
    </source>
</evidence>
<feature type="compositionally biased region" description="Low complexity" evidence="1">
    <location>
        <begin position="1"/>
        <end position="14"/>
    </location>
</feature>
<reference evidence="2 3" key="1">
    <citation type="submission" date="2014-06" db="EMBL/GenBank/DDBJ databases">
        <authorList>
            <consortium name="DOE Joint Genome Institute"/>
            <person name="Kuo A."/>
            <person name="Kohler A."/>
            <person name="Nagy L.G."/>
            <person name="Floudas D."/>
            <person name="Copeland A."/>
            <person name="Barry K.W."/>
            <person name="Cichocki N."/>
            <person name="Veneault-Fourrey C."/>
            <person name="LaButti K."/>
            <person name="Lindquist E.A."/>
            <person name="Lipzen A."/>
            <person name="Lundell T."/>
            <person name="Morin E."/>
            <person name="Murat C."/>
            <person name="Sun H."/>
            <person name="Tunlid A."/>
            <person name="Henrissat B."/>
            <person name="Grigoriev I.V."/>
            <person name="Hibbett D.S."/>
            <person name="Martin F."/>
            <person name="Nordberg H.P."/>
            <person name="Cantor M.N."/>
            <person name="Hua S.X."/>
        </authorList>
    </citation>
    <scope>NUCLEOTIDE SEQUENCE [LARGE SCALE GENOMIC DNA]</scope>
    <source>
        <strain evidence="2 3">ATCC 200175</strain>
    </source>
</reference>
<dbReference type="EMBL" id="KN819512">
    <property type="protein sequence ID" value="KIJ09065.1"/>
    <property type="molecule type" value="Genomic_DNA"/>
</dbReference>